<feature type="compositionally biased region" description="Basic and acidic residues" evidence="1">
    <location>
        <begin position="58"/>
        <end position="69"/>
    </location>
</feature>
<dbReference type="EMBL" id="BFAD01000006">
    <property type="protein sequence ID" value="GBE84031.1"/>
    <property type="molecule type" value="Genomic_DNA"/>
</dbReference>
<dbReference type="RefSeq" id="XP_027614944.1">
    <property type="nucleotide sequence ID" value="XM_027759143.1"/>
</dbReference>
<dbReference type="Proteomes" id="UP000287166">
    <property type="component" value="Unassembled WGS sequence"/>
</dbReference>
<reference evidence="2 3" key="1">
    <citation type="journal article" date="2018" name="Sci. Rep.">
        <title>Genome sequence of the cauliflower mushroom Sparassis crispa (Hanabiratake) and its association with beneficial usage.</title>
        <authorList>
            <person name="Kiyama R."/>
            <person name="Furutani Y."/>
            <person name="Kawaguchi K."/>
            <person name="Nakanishi T."/>
        </authorList>
    </citation>
    <scope>NUCLEOTIDE SEQUENCE [LARGE SCALE GENOMIC DNA]</scope>
</reference>
<feature type="region of interest" description="Disordered" evidence="1">
    <location>
        <begin position="14"/>
        <end position="77"/>
    </location>
</feature>
<organism evidence="2 3">
    <name type="scientific">Sparassis crispa</name>
    <dbReference type="NCBI Taxonomy" id="139825"/>
    <lineage>
        <taxon>Eukaryota</taxon>
        <taxon>Fungi</taxon>
        <taxon>Dikarya</taxon>
        <taxon>Basidiomycota</taxon>
        <taxon>Agaricomycotina</taxon>
        <taxon>Agaricomycetes</taxon>
        <taxon>Polyporales</taxon>
        <taxon>Sparassidaceae</taxon>
        <taxon>Sparassis</taxon>
    </lineage>
</organism>
<keyword evidence="3" id="KW-1185">Reference proteome</keyword>
<name>A0A401GP63_9APHY</name>
<accession>A0A401GP63</accession>
<proteinExistence type="predicted"/>
<evidence type="ECO:0000256" key="1">
    <source>
        <dbReference type="SAM" id="MobiDB-lite"/>
    </source>
</evidence>
<feature type="compositionally biased region" description="Basic and acidic residues" evidence="1">
    <location>
        <begin position="33"/>
        <end position="42"/>
    </location>
</feature>
<protein>
    <submittedName>
        <fullName evidence="2">Uncharacterized protein</fullName>
    </submittedName>
</protein>
<evidence type="ECO:0000313" key="2">
    <source>
        <dbReference type="EMBL" id="GBE84031.1"/>
    </source>
</evidence>
<dbReference type="AlphaFoldDB" id="A0A401GP63"/>
<dbReference type="InParanoid" id="A0A401GP63"/>
<dbReference type="GeneID" id="38780948"/>
<sequence>MYARGTNTIWVSDEESIAGPAKDGVTALGAHSGDPRPHDTRRTTLQSCLGKHAQSGRSSDRSESEERSRGLTAAGHT</sequence>
<gene>
    <name evidence="2" type="ORF">SCP_0600080</name>
</gene>
<evidence type="ECO:0000313" key="3">
    <source>
        <dbReference type="Proteomes" id="UP000287166"/>
    </source>
</evidence>
<comment type="caution">
    <text evidence="2">The sequence shown here is derived from an EMBL/GenBank/DDBJ whole genome shotgun (WGS) entry which is preliminary data.</text>
</comment>